<dbReference type="GO" id="GO:1902472">
    <property type="term" value="P:regulation of mitotic cytokinesis, division site positioning"/>
    <property type="evidence" value="ECO:0007669"/>
    <property type="project" value="EnsemblFungi"/>
</dbReference>
<evidence type="ECO:0000313" key="4">
    <source>
        <dbReference type="EMBL" id="KTW32700.1"/>
    </source>
</evidence>
<dbReference type="OrthoDB" id="5949865at2759"/>
<evidence type="ECO:0000256" key="1">
    <source>
        <dbReference type="ARBA" id="ARBA00010520"/>
    </source>
</evidence>
<dbReference type="GO" id="GO:0005737">
    <property type="term" value="C:cytoplasm"/>
    <property type="evidence" value="ECO:0007669"/>
    <property type="project" value="TreeGrafter"/>
</dbReference>
<dbReference type="EMBL" id="LFWA01000001">
    <property type="protein sequence ID" value="KTW32700.1"/>
    <property type="molecule type" value="Genomic_DNA"/>
</dbReference>
<proteinExistence type="inferred from homology"/>
<dbReference type="GO" id="GO:0035556">
    <property type="term" value="P:intracellular signal transduction"/>
    <property type="evidence" value="ECO:0007669"/>
    <property type="project" value="EnsemblFungi"/>
</dbReference>
<gene>
    <name evidence="4" type="ORF">T551_00185</name>
</gene>
<dbReference type="GO" id="GO:0004865">
    <property type="term" value="F:protein serine/threonine phosphatase inhibitor activity"/>
    <property type="evidence" value="ECO:0007669"/>
    <property type="project" value="EnsemblFungi"/>
</dbReference>
<dbReference type="AlphaFoldDB" id="A0A0W4ZWF7"/>
<reference evidence="5" key="1">
    <citation type="journal article" date="2016" name="Nat. Commun.">
        <title>Genome analysis of three Pneumocystis species reveals adaptation mechanisms to life exclusively in mammalian hosts.</title>
        <authorList>
            <person name="Ma L."/>
            <person name="Chen Z."/>
            <person name="Huang D.W."/>
            <person name="Kutty G."/>
            <person name="Ishihara M."/>
            <person name="Wang H."/>
            <person name="Abouelleil A."/>
            <person name="Bishop L."/>
            <person name="Davey E."/>
            <person name="Deng R."/>
            <person name="Deng X."/>
            <person name="Fan L."/>
            <person name="Fantoni G."/>
            <person name="Fitzgerald M."/>
            <person name="Gogineni E."/>
            <person name="Goldberg J.M."/>
            <person name="Handley G."/>
            <person name="Hu X."/>
            <person name="Huber C."/>
            <person name="Jiao X."/>
            <person name="Jones K."/>
            <person name="Levin J.Z."/>
            <person name="Liu Y."/>
            <person name="Macdonald P."/>
            <person name="Melnikov A."/>
            <person name="Raley C."/>
            <person name="Sassi M."/>
            <person name="Sherman B.T."/>
            <person name="Song X."/>
            <person name="Sykes S."/>
            <person name="Tran B."/>
            <person name="Walsh L."/>
            <person name="Xia Y."/>
            <person name="Yang J."/>
            <person name="Young S."/>
            <person name="Zeng Q."/>
            <person name="Zheng X."/>
            <person name="Stephens R."/>
            <person name="Nusbaum C."/>
            <person name="Birren B.W."/>
            <person name="Azadi P."/>
            <person name="Lempicki R.A."/>
            <person name="Cuomo C.A."/>
            <person name="Kovacs J.A."/>
        </authorList>
    </citation>
    <scope>NUCLEOTIDE SEQUENCE [LARGE SCALE GENOMIC DNA]</scope>
    <source>
        <strain evidence="5">RU7</strain>
    </source>
</reference>
<evidence type="ECO:0000313" key="5">
    <source>
        <dbReference type="Proteomes" id="UP000053447"/>
    </source>
</evidence>
<dbReference type="GeneID" id="28938707"/>
<dbReference type="GO" id="GO:1905287">
    <property type="term" value="P:positive regulation of G2/M transition of mitotic cell cycle involved in cellular response to nitrogen starvation"/>
    <property type="evidence" value="ECO:0007669"/>
    <property type="project" value="EnsemblFungi"/>
</dbReference>
<feature type="region of interest" description="Disordered" evidence="3">
    <location>
        <begin position="114"/>
        <end position="133"/>
    </location>
</feature>
<dbReference type="Pfam" id="PF04667">
    <property type="entry name" value="Endosulfine"/>
    <property type="match status" value="1"/>
</dbReference>
<protein>
    <recommendedName>
        <fullName evidence="2">mRNA stability protein</fullName>
    </recommendedName>
</protein>
<evidence type="ECO:0000256" key="3">
    <source>
        <dbReference type="SAM" id="MobiDB-lite"/>
    </source>
</evidence>
<dbReference type="STRING" id="1408657.A0A0W4ZWF7"/>
<dbReference type="RefSeq" id="XP_018231392.1">
    <property type="nucleotide sequence ID" value="XM_018372452.1"/>
</dbReference>
<dbReference type="GO" id="GO:1900237">
    <property type="term" value="P:positive regulation of induction of conjugation with cellular fusion"/>
    <property type="evidence" value="ECO:0007669"/>
    <property type="project" value="EnsemblFungi"/>
</dbReference>
<comment type="similarity">
    <text evidence="1 2">Belongs to the endosulfine family.</text>
</comment>
<dbReference type="eggNOG" id="KOG4076">
    <property type="taxonomic scope" value="Eukaryota"/>
</dbReference>
<sequence length="133" mass="14458">MIPSEKNKLDLNTLTEEEKKLFRLYGKLPQKSDILNNKLKERKYFDSGDYALSKAGKASDVGITNVGSQIPSLEKISQYMSLSGYSNISSGSSISNFSGSPVKESSLLHCSISTSQASTVDDTENDLGSTLHD</sequence>
<keyword evidence="5" id="KW-1185">Reference proteome</keyword>
<dbReference type="VEuPathDB" id="FungiDB:T551_00185"/>
<evidence type="ECO:0000256" key="2">
    <source>
        <dbReference type="RuleBase" id="RU363120"/>
    </source>
</evidence>
<dbReference type="InterPro" id="IPR006760">
    <property type="entry name" value="Endosulphine"/>
</dbReference>
<name>A0A0W4ZWF7_PNEJ7</name>
<organism evidence="4 5">
    <name type="scientific">Pneumocystis jirovecii (strain RU7)</name>
    <name type="common">Human pneumocystis pneumonia agent</name>
    <dbReference type="NCBI Taxonomy" id="1408657"/>
    <lineage>
        <taxon>Eukaryota</taxon>
        <taxon>Fungi</taxon>
        <taxon>Dikarya</taxon>
        <taxon>Ascomycota</taxon>
        <taxon>Taphrinomycotina</taxon>
        <taxon>Pneumocystomycetes</taxon>
        <taxon>Pneumocystaceae</taxon>
        <taxon>Pneumocystis</taxon>
    </lineage>
</organism>
<comment type="caution">
    <text evidence="4">The sequence shown here is derived from an EMBL/GenBank/DDBJ whole genome shotgun (WGS) entry which is preliminary data.</text>
</comment>
<dbReference type="PANTHER" id="PTHR10358:SF6">
    <property type="entry name" value="ENDOSULFINE, ISOFORM A"/>
    <property type="match status" value="1"/>
</dbReference>
<dbReference type="Proteomes" id="UP000053447">
    <property type="component" value="Unassembled WGS sequence"/>
</dbReference>
<dbReference type="PANTHER" id="PTHR10358">
    <property type="entry name" value="ENDOSULFINE"/>
    <property type="match status" value="1"/>
</dbReference>
<comment type="function">
    <text evidence="2">Plays an essential role in initiation of the G0 program by preventing the degradation of specific nutrient-regulated mRNAs via the 5'-3' mRNA decay pathway.</text>
</comment>
<accession>A0A0W4ZWF7</accession>